<proteinExistence type="predicted"/>
<organism evidence="1 2">
    <name type="scientific">Lactiplantibacillus xiangfangensis</name>
    <dbReference type="NCBI Taxonomy" id="942150"/>
    <lineage>
        <taxon>Bacteria</taxon>
        <taxon>Bacillati</taxon>
        <taxon>Bacillota</taxon>
        <taxon>Bacilli</taxon>
        <taxon>Lactobacillales</taxon>
        <taxon>Lactobacillaceae</taxon>
        <taxon>Lactiplantibacillus</taxon>
    </lineage>
</organism>
<dbReference type="EMBL" id="JQCL01000103">
    <property type="protein sequence ID" value="KRO07537.1"/>
    <property type="molecule type" value="Genomic_DNA"/>
</dbReference>
<comment type="caution">
    <text evidence="1">The sequence shown here is derived from an EMBL/GenBank/DDBJ whole genome shotgun (WGS) entry which is preliminary data.</text>
</comment>
<protein>
    <submittedName>
        <fullName evidence="1">Uncharacterized protein</fullName>
    </submittedName>
</protein>
<accession>A0A0R2M0X9</accession>
<dbReference type="RefSeq" id="WP_057707778.1">
    <property type="nucleotide sequence ID" value="NZ_JQCL01000103.1"/>
</dbReference>
<gene>
    <name evidence="1" type="ORF">IV64_GL001462</name>
</gene>
<dbReference type="PATRIC" id="fig|942150.3.peg.1506"/>
<name>A0A0R2M0X9_9LACO</name>
<reference evidence="1 2" key="1">
    <citation type="journal article" date="2015" name="Genome Announc.">
        <title>Expanding the biotechnology potential of lactobacilli through comparative genomics of 213 strains and associated genera.</title>
        <authorList>
            <person name="Sun Z."/>
            <person name="Harris H.M."/>
            <person name="McCann A."/>
            <person name="Guo C."/>
            <person name="Argimon S."/>
            <person name="Zhang W."/>
            <person name="Yang X."/>
            <person name="Jeffery I.B."/>
            <person name="Cooney J.C."/>
            <person name="Kagawa T.F."/>
            <person name="Liu W."/>
            <person name="Song Y."/>
            <person name="Salvetti E."/>
            <person name="Wrobel A."/>
            <person name="Rasinkangas P."/>
            <person name="Parkhill J."/>
            <person name="Rea M.C."/>
            <person name="O'Sullivan O."/>
            <person name="Ritari J."/>
            <person name="Douillard F.P."/>
            <person name="Paul Ross R."/>
            <person name="Yang R."/>
            <person name="Briner A.E."/>
            <person name="Felis G.E."/>
            <person name="de Vos W.M."/>
            <person name="Barrangou R."/>
            <person name="Klaenhammer T.R."/>
            <person name="Caufield P.W."/>
            <person name="Cui Y."/>
            <person name="Zhang H."/>
            <person name="O'Toole P.W."/>
        </authorList>
    </citation>
    <scope>NUCLEOTIDE SEQUENCE [LARGE SCALE GENOMIC DNA]</scope>
    <source>
        <strain evidence="1 2">LMG 26013</strain>
    </source>
</reference>
<dbReference type="Proteomes" id="UP000051783">
    <property type="component" value="Unassembled WGS sequence"/>
</dbReference>
<keyword evidence="2" id="KW-1185">Reference proteome</keyword>
<evidence type="ECO:0000313" key="2">
    <source>
        <dbReference type="Proteomes" id="UP000051783"/>
    </source>
</evidence>
<evidence type="ECO:0000313" key="1">
    <source>
        <dbReference type="EMBL" id="KRO07537.1"/>
    </source>
</evidence>
<dbReference type="AlphaFoldDB" id="A0A0R2M0X9"/>
<sequence length="109" mass="12757">MDKKYQEACSYLKRYRFYKSIIEQPFIDAMGLGKPRRWKQIEVWCDQVNGAVSAITDPGQAKLIRDEFIVPGGSRTLAQAQLGLKKSQYYKVRKRAVLEWWELVNREGN</sequence>
<dbReference type="OrthoDB" id="2300316at2"/>